<keyword evidence="3" id="KW-1185">Reference proteome</keyword>
<dbReference type="AlphaFoldDB" id="A0AAD7SFT1"/>
<gene>
    <name evidence="2" type="ORF">AAFF_G00377360</name>
</gene>
<evidence type="ECO:0000313" key="3">
    <source>
        <dbReference type="Proteomes" id="UP001221898"/>
    </source>
</evidence>
<feature type="region of interest" description="Disordered" evidence="1">
    <location>
        <begin position="55"/>
        <end position="107"/>
    </location>
</feature>
<organism evidence="2 3">
    <name type="scientific">Aldrovandia affinis</name>
    <dbReference type="NCBI Taxonomy" id="143900"/>
    <lineage>
        <taxon>Eukaryota</taxon>
        <taxon>Metazoa</taxon>
        <taxon>Chordata</taxon>
        <taxon>Craniata</taxon>
        <taxon>Vertebrata</taxon>
        <taxon>Euteleostomi</taxon>
        <taxon>Actinopterygii</taxon>
        <taxon>Neopterygii</taxon>
        <taxon>Teleostei</taxon>
        <taxon>Notacanthiformes</taxon>
        <taxon>Halosauridae</taxon>
        <taxon>Aldrovandia</taxon>
    </lineage>
</organism>
<name>A0AAD7SFT1_9TELE</name>
<evidence type="ECO:0000256" key="1">
    <source>
        <dbReference type="SAM" id="MobiDB-lite"/>
    </source>
</evidence>
<reference evidence="2" key="1">
    <citation type="journal article" date="2023" name="Science">
        <title>Genome structures resolve the early diversification of teleost fishes.</title>
        <authorList>
            <person name="Parey E."/>
            <person name="Louis A."/>
            <person name="Montfort J."/>
            <person name="Bouchez O."/>
            <person name="Roques C."/>
            <person name="Iampietro C."/>
            <person name="Lluch J."/>
            <person name="Castinel A."/>
            <person name="Donnadieu C."/>
            <person name="Desvignes T."/>
            <person name="Floi Bucao C."/>
            <person name="Jouanno E."/>
            <person name="Wen M."/>
            <person name="Mejri S."/>
            <person name="Dirks R."/>
            <person name="Jansen H."/>
            <person name="Henkel C."/>
            <person name="Chen W.J."/>
            <person name="Zahm M."/>
            <person name="Cabau C."/>
            <person name="Klopp C."/>
            <person name="Thompson A.W."/>
            <person name="Robinson-Rechavi M."/>
            <person name="Braasch I."/>
            <person name="Lecointre G."/>
            <person name="Bobe J."/>
            <person name="Postlethwait J.H."/>
            <person name="Berthelot C."/>
            <person name="Roest Crollius H."/>
            <person name="Guiguen Y."/>
        </authorList>
    </citation>
    <scope>NUCLEOTIDE SEQUENCE</scope>
    <source>
        <strain evidence="2">NC1722</strain>
    </source>
</reference>
<comment type="caution">
    <text evidence="2">The sequence shown here is derived from an EMBL/GenBank/DDBJ whole genome shotgun (WGS) entry which is preliminary data.</text>
</comment>
<dbReference type="EMBL" id="JAINUG010000068">
    <property type="protein sequence ID" value="KAJ8401765.1"/>
    <property type="molecule type" value="Genomic_DNA"/>
</dbReference>
<feature type="compositionally biased region" description="Basic and acidic residues" evidence="1">
    <location>
        <begin position="1"/>
        <end position="16"/>
    </location>
</feature>
<feature type="compositionally biased region" description="Basic and acidic residues" evidence="1">
    <location>
        <begin position="64"/>
        <end position="79"/>
    </location>
</feature>
<evidence type="ECO:0000313" key="2">
    <source>
        <dbReference type="EMBL" id="KAJ8401765.1"/>
    </source>
</evidence>
<proteinExistence type="predicted"/>
<accession>A0AAD7SFT1</accession>
<dbReference type="Proteomes" id="UP001221898">
    <property type="component" value="Unassembled WGS sequence"/>
</dbReference>
<sequence>MHAAEDGDRKEERREGGLQPVTQEPPGSYQSTGKSLCCGSSPRIPFVLRAHGLHRAWQTAGGGQREEAGTAEPHQERPEPQTGWVEEETPSTPPLSQGAHAILEQAWPRTPSPRFGLFCSSSNVGGLAAGAKAGPSLKGDILHCTSWFF</sequence>
<feature type="region of interest" description="Disordered" evidence="1">
    <location>
        <begin position="1"/>
        <end position="36"/>
    </location>
</feature>
<protein>
    <submittedName>
        <fullName evidence="2">Uncharacterized protein</fullName>
    </submittedName>
</protein>